<feature type="compositionally biased region" description="Polar residues" evidence="4">
    <location>
        <begin position="1"/>
        <end position="23"/>
    </location>
</feature>
<dbReference type="FunFam" id="3.40.50.720:FF:000084">
    <property type="entry name" value="Short-chain dehydrogenase reductase"/>
    <property type="match status" value="1"/>
</dbReference>
<dbReference type="PRINTS" id="PR00081">
    <property type="entry name" value="GDHRDH"/>
</dbReference>
<dbReference type="PANTHER" id="PTHR48107">
    <property type="entry name" value="NADPH-DEPENDENT ALDEHYDE REDUCTASE-LIKE PROTEIN, CHLOROPLASTIC-RELATED"/>
    <property type="match status" value="1"/>
</dbReference>
<evidence type="ECO:0000256" key="4">
    <source>
        <dbReference type="SAM" id="MobiDB-lite"/>
    </source>
</evidence>
<evidence type="ECO:0000313" key="5">
    <source>
        <dbReference type="EMBL" id="PWN23063.1"/>
    </source>
</evidence>
<sequence length="314" mass="33831">MPSNEPETITAYPNHSPDAQEQNLPGLDAKMSPLAIHTRVEKWDDDGKPYLEEYMGQGKLKGKTAIVTGGDSGIGRSVALMFAREGASVSVVYLPAEQQDADDIVKMAKENPTGSKELHLIKADLMEEEQCKSVIDQHLAKWGKLDILVNNASKQIMCEDWSQVDLKNSESVVRSNLLGMFAMCKYALPHLRRGSTIINSSSVTARKGSQGMVDYSATKGAIDTMTRSLALQLKTKGIRVNAVAPGPVVTPLQPASRPGDSMDGWAVGDPSLLHNRPGQPAELGPTYVYLADPGMSNLMTGQVIAINSGSMFCS</sequence>
<dbReference type="SUPFAM" id="SSF51735">
    <property type="entry name" value="NAD(P)-binding Rossmann-fold domains"/>
    <property type="match status" value="1"/>
</dbReference>
<gene>
    <name evidence="5" type="ORF">BCV69DRAFT_297021</name>
</gene>
<dbReference type="PANTHER" id="PTHR48107:SF16">
    <property type="entry name" value="NADPH-DEPENDENT ALDEHYDE REDUCTASE 1, CHLOROPLASTIC"/>
    <property type="match status" value="1"/>
</dbReference>
<organism evidence="5 6">
    <name type="scientific">Pseudomicrostroma glucosiphilum</name>
    <dbReference type="NCBI Taxonomy" id="1684307"/>
    <lineage>
        <taxon>Eukaryota</taxon>
        <taxon>Fungi</taxon>
        <taxon>Dikarya</taxon>
        <taxon>Basidiomycota</taxon>
        <taxon>Ustilaginomycotina</taxon>
        <taxon>Exobasidiomycetes</taxon>
        <taxon>Microstromatales</taxon>
        <taxon>Microstromatales incertae sedis</taxon>
        <taxon>Pseudomicrostroma</taxon>
    </lineage>
</organism>
<dbReference type="InterPro" id="IPR002347">
    <property type="entry name" value="SDR_fam"/>
</dbReference>
<keyword evidence="3" id="KW-0560">Oxidoreductase</keyword>
<comment type="similarity">
    <text evidence="1">Belongs to the short-chain dehydrogenases/reductases (SDR) family.</text>
</comment>
<dbReference type="RefSeq" id="XP_025350223.1">
    <property type="nucleotide sequence ID" value="XM_025494072.1"/>
</dbReference>
<name>A0A316UGK9_9BASI</name>
<dbReference type="AlphaFoldDB" id="A0A316UGK9"/>
<evidence type="ECO:0000313" key="6">
    <source>
        <dbReference type="Proteomes" id="UP000245942"/>
    </source>
</evidence>
<dbReference type="InterPro" id="IPR020904">
    <property type="entry name" value="Sc_DH/Rdtase_CS"/>
</dbReference>
<accession>A0A316UGK9</accession>
<evidence type="ECO:0000256" key="3">
    <source>
        <dbReference type="ARBA" id="ARBA00023002"/>
    </source>
</evidence>
<protein>
    <submittedName>
        <fullName evidence="5">NAD(P)-binding protein</fullName>
    </submittedName>
</protein>
<dbReference type="GO" id="GO:0016614">
    <property type="term" value="F:oxidoreductase activity, acting on CH-OH group of donors"/>
    <property type="evidence" value="ECO:0007669"/>
    <property type="project" value="UniProtKB-ARBA"/>
</dbReference>
<keyword evidence="2" id="KW-0521">NADP</keyword>
<dbReference type="Pfam" id="PF13561">
    <property type="entry name" value="adh_short_C2"/>
    <property type="match status" value="1"/>
</dbReference>
<dbReference type="OrthoDB" id="1393670at2759"/>
<dbReference type="STRING" id="1684307.A0A316UGK9"/>
<evidence type="ECO:0000256" key="1">
    <source>
        <dbReference type="ARBA" id="ARBA00006484"/>
    </source>
</evidence>
<dbReference type="Proteomes" id="UP000245942">
    <property type="component" value="Unassembled WGS sequence"/>
</dbReference>
<keyword evidence="6" id="KW-1185">Reference proteome</keyword>
<dbReference type="EMBL" id="KZ819322">
    <property type="protein sequence ID" value="PWN23063.1"/>
    <property type="molecule type" value="Genomic_DNA"/>
</dbReference>
<dbReference type="Gene3D" id="3.40.50.720">
    <property type="entry name" value="NAD(P)-binding Rossmann-like Domain"/>
    <property type="match status" value="1"/>
</dbReference>
<feature type="region of interest" description="Disordered" evidence="4">
    <location>
        <begin position="1"/>
        <end position="25"/>
    </location>
</feature>
<evidence type="ECO:0000256" key="2">
    <source>
        <dbReference type="ARBA" id="ARBA00022857"/>
    </source>
</evidence>
<reference evidence="5 6" key="1">
    <citation type="journal article" date="2018" name="Mol. Biol. Evol.">
        <title>Broad Genomic Sampling Reveals a Smut Pathogenic Ancestry of the Fungal Clade Ustilaginomycotina.</title>
        <authorList>
            <person name="Kijpornyongpan T."/>
            <person name="Mondo S.J."/>
            <person name="Barry K."/>
            <person name="Sandor L."/>
            <person name="Lee J."/>
            <person name="Lipzen A."/>
            <person name="Pangilinan J."/>
            <person name="LaButti K."/>
            <person name="Hainaut M."/>
            <person name="Henrissat B."/>
            <person name="Grigoriev I.V."/>
            <person name="Spatafora J.W."/>
            <person name="Aime M.C."/>
        </authorList>
    </citation>
    <scope>NUCLEOTIDE SEQUENCE [LARGE SCALE GENOMIC DNA]</scope>
    <source>
        <strain evidence="5 6">MCA 4718</strain>
    </source>
</reference>
<dbReference type="InterPro" id="IPR036291">
    <property type="entry name" value="NAD(P)-bd_dom_sf"/>
</dbReference>
<dbReference type="PROSITE" id="PS00061">
    <property type="entry name" value="ADH_SHORT"/>
    <property type="match status" value="1"/>
</dbReference>
<dbReference type="GeneID" id="37015806"/>
<dbReference type="PRINTS" id="PR00080">
    <property type="entry name" value="SDRFAMILY"/>
</dbReference>
<proteinExistence type="inferred from homology"/>